<evidence type="ECO:0000313" key="2">
    <source>
        <dbReference type="Proteomes" id="UP001187531"/>
    </source>
</evidence>
<organism evidence="1 2">
    <name type="scientific">Artemia franciscana</name>
    <name type="common">Brine shrimp</name>
    <name type="synonym">Artemia sanfranciscana</name>
    <dbReference type="NCBI Taxonomy" id="6661"/>
    <lineage>
        <taxon>Eukaryota</taxon>
        <taxon>Metazoa</taxon>
        <taxon>Ecdysozoa</taxon>
        <taxon>Arthropoda</taxon>
        <taxon>Crustacea</taxon>
        <taxon>Branchiopoda</taxon>
        <taxon>Anostraca</taxon>
        <taxon>Artemiidae</taxon>
        <taxon>Artemia</taxon>
    </lineage>
</organism>
<proteinExistence type="predicted"/>
<protein>
    <submittedName>
        <fullName evidence="1">Uncharacterized protein</fullName>
    </submittedName>
</protein>
<accession>A0AA88HNY8</accession>
<dbReference type="Proteomes" id="UP001187531">
    <property type="component" value="Unassembled WGS sequence"/>
</dbReference>
<gene>
    <name evidence="1" type="ORF">QYM36_011611</name>
</gene>
<comment type="caution">
    <text evidence="1">The sequence shown here is derived from an EMBL/GenBank/DDBJ whole genome shotgun (WGS) entry which is preliminary data.</text>
</comment>
<reference evidence="1" key="1">
    <citation type="submission" date="2023-07" db="EMBL/GenBank/DDBJ databases">
        <title>Chromosome-level genome assembly of Artemia franciscana.</title>
        <authorList>
            <person name="Jo E."/>
        </authorList>
    </citation>
    <scope>NUCLEOTIDE SEQUENCE</scope>
    <source>
        <tissue evidence="1">Whole body</tissue>
    </source>
</reference>
<dbReference type="EMBL" id="JAVRJZ010000015">
    <property type="protein sequence ID" value="KAK2712970.1"/>
    <property type="molecule type" value="Genomic_DNA"/>
</dbReference>
<keyword evidence="2" id="KW-1185">Reference proteome</keyword>
<name>A0AA88HNY8_ARTSF</name>
<dbReference type="AlphaFoldDB" id="A0AA88HNY8"/>
<evidence type="ECO:0000313" key="1">
    <source>
        <dbReference type="EMBL" id="KAK2712970.1"/>
    </source>
</evidence>
<sequence>MLASEFVVCLSDHIEDIFGHFENIQRKINVGLSEIFKTAQTLISDVEEIHLPRLTPCQLHRSNYSTKDPESYFRVWLAIPILGDLIDQLKCRFSDHKDLLGTLQCFIPTSTTETIDVKSLKLYENLVDLELVSGEYLLWKLVWEKMEQDKLSCAIEATENIRATENICFFESRYCNC</sequence>